<keyword evidence="1" id="KW-0378">Hydrolase</keyword>
<proteinExistence type="predicted"/>
<dbReference type="InterPro" id="IPR023214">
    <property type="entry name" value="HAD_sf"/>
</dbReference>
<dbReference type="SFLD" id="SFLDS00003">
    <property type="entry name" value="Haloacid_Dehalogenase"/>
    <property type="match status" value="1"/>
</dbReference>
<dbReference type="RefSeq" id="WP_231487853.1">
    <property type="nucleotide sequence ID" value="NZ_BAAAZO010000001.1"/>
</dbReference>
<evidence type="ECO:0000313" key="2">
    <source>
        <dbReference type="EMBL" id="GAA3596505.1"/>
    </source>
</evidence>
<name>A0ABP6Z425_9ACTN</name>
<protein>
    <recommendedName>
        <fullName evidence="4">Hydrolase of the HAD superfamily</fullName>
    </recommendedName>
</protein>
<dbReference type="NCBIfam" id="TIGR01549">
    <property type="entry name" value="HAD-SF-IA-v1"/>
    <property type="match status" value="1"/>
</dbReference>
<keyword evidence="3" id="KW-1185">Reference proteome</keyword>
<organism evidence="2 3">
    <name type="scientific">Kineosporia mesophila</name>
    <dbReference type="NCBI Taxonomy" id="566012"/>
    <lineage>
        <taxon>Bacteria</taxon>
        <taxon>Bacillati</taxon>
        <taxon>Actinomycetota</taxon>
        <taxon>Actinomycetes</taxon>
        <taxon>Kineosporiales</taxon>
        <taxon>Kineosporiaceae</taxon>
        <taxon>Kineosporia</taxon>
    </lineage>
</organism>
<reference evidence="3" key="1">
    <citation type="journal article" date="2019" name="Int. J. Syst. Evol. Microbiol.">
        <title>The Global Catalogue of Microorganisms (GCM) 10K type strain sequencing project: providing services to taxonomists for standard genome sequencing and annotation.</title>
        <authorList>
            <consortium name="The Broad Institute Genomics Platform"/>
            <consortium name="The Broad Institute Genome Sequencing Center for Infectious Disease"/>
            <person name="Wu L."/>
            <person name="Ma J."/>
        </authorList>
    </citation>
    <scope>NUCLEOTIDE SEQUENCE [LARGE SCALE GENOMIC DNA]</scope>
    <source>
        <strain evidence="3">JCM 16902</strain>
    </source>
</reference>
<dbReference type="SFLD" id="SFLDG01129">
    <property type="entry name" value="C1.5:_HAD__Beta-PGM__Phosphata"/>
    <property type="match status" value="1"/>
</dbReference>
<sequence>MAIEAVIFDWGGTLTPWHAIDLDRQWQVFAQIYAADHPDGGTELARRMRQAERDSWARLKETGASARLTEVFEAVGVQTDHPGHQAARVAYEEFWEPHTYLDPDVPEVFAGLRERGIRIGVLSNTIWSREYHRGLFARDGILDLIDGDVYSSEIPYVKPHPEAFGAALKAVGSPDPAACVYVGDRVYEDVHGAQRAGMRAVHVPHSDLPPDQQVPVEVTPDGTAHRLLDVLTLVDGWR</sequence>
<accession>A0ABP6Z425</accession>
<dbReference type="Gene3D" id="3.40.50.1000">
    <property type="entry name" value="HAD superfamily/HAD-like"/>
    <property type="match status" value="1"/>
</dbReference>
<comment type="caution">
    <text evidence="2">The sequence shown here is derived from an EMBL/GenBank/DDBJ whole genome shotgun (WGS) entry which is preliminary data.</text>
</comment>
<dbReference type="PANTHER" id="PTHR43316:SF3">
    <property type="entry name" value="HALOACID DEHALOGENASE, TYPE II (AFU_ORTHOLOGUE AFUA_2G07750)-RELATED"/>
    <property type="match status" value="1"/>
</dbReference>
<dbReference type="PRINTS" id="PR00413">
    <property type="entry name" value="HADHALOGNASE"/>
</dbReference>
<dbReference type="PANTHER" id="PTHR43316">
    <property type="entry name" value="HYDROLASE, HALOACID DELAHOGENASE-RELATED"/>
    <property type="match status" value="1"/>
</dbReference>
<dbReference type="Proteomes" id="UP001501074">
    <property type="component" value="Unassembled WGS sequence"/>
</dbReference>
<dbReference type="InterPro" id="IPR036412">
    <property type="entry name" value="HAD-like_sf"/>
</dbReference>
<evidence type="ECO:0008006" key="4">
    <source>
        <dbReference type="Google" id="ProtNLM"/>
    </source>
</evidence>
<dbReference type="InterPro" id="IPR051540">
    <property type="entry name" value="S-2-haloacid_dehalogenase"/>
</dbReference>
<dbReference type="Pfam" id="PF00702">
    <property type="entry name" value="Hydrolase"/>
    <property type="match status" value="1"/>
</dbReference>
<gene>
    <name evidence="2" type="ORF">GCM10022223_09670</name>
</gene>
<evidence type="ECO:0000256" key="1">
    <source>
        <dbReference type="ARBA" id="ARBA00022801"/>
    </source>
</evidence>
<dbReference type="SUPFAM" id="SSF56784">
    <property type="entry name" value="HAD-like"/>
    <property type="match status" value="1"/>
</dbReference>
<dbReference type="EMBL" id="BAAAZO010000001">
    <property type="protein sequence ID" value="GAA3596505.1"/>
    <property type="molecule type" value="Genomic_DNA"/>
</dbReference>
<evidence type="ECO:0000313" key="3">
    <source>
        <dbReference type="Proteomes" id="UP001501074"/>
    </source>
</evidence>
<dbReference type="InterPro" id="IPR006439">
    <property type="entry name" value="HAD-SF_hydro_IA"/>
</dbReference>